<dbReference type="AlphaFoldDB" id="A0A0S4XKT4"/>
<comment type="similarity">
    <text evidence="2">Belongs to the YkuD family.</text>
</comment>
<keyword evidence="5 7" id="KW-0573">Peptidoglycan synthesis</keyword>
<keyword evidence="6 7" id="KW-0961">Cell wall biogenesis/degradation</keyword>
<evidence type="ECO:0000256" key="4">
    <source>
        <dbReference type="ARBA" id="ARBA00022960"/>
    </source>
</evidence>
<dbReference type="GO" id="GO:0016740">
    <property type="term" value="F:transferase activity"/>
    <property type="evidence" value="ECO:0007669"/>
    <property type="project" value="UniProtKB-KW"/>
</dbReference>
<dbReference type="PROSITE" id="PS52029">
    <property type="entry name" value="LD_TPASE"/>
    <property type="match status" value="1"/>
</dbReference>
<gene>
    <name evidence="9" type="ORF">BN3087_120004</name>
</gene>
<dbReference type="InterPro" id="IPR005490">
    <property type="entry name" value="LD_TPept_cat_dom"/>
</dbReference>
<dbReference type="GO" id="GO:0008360">
    <property type="term" value="P:regulation of cell shape"/>
    <property type="evidence" value="ECO:0007669"/>
    <property type="project" value="UniProtKB-UniRule"/>
</dbReference>
<evidence type="ECO:0000256" key="6">
    <source>
        <dbReference type="ARBA" id="ARBA00023316"/>
    </source>
</evidence>
<name>A0A0S4XKT4_9BACT</name>
<proteinExistence type="inferred from homology"/>
<feature type="active site" description="Nucleophile" evidence="7">
    <location>
        <position position="170"/>
    </location>
</feature>
<reference evidence="9" key="1">
    <citation type="submission" date="2015-11" db="EMBL/GenBank/DDBJ databases">
        <authorList>
            <person name="Zhang Y."/>
            <person name="Guo Z."/>
        </authorList>
    </citation>
    <scope>NUCLEOTIDE SEQUENCE</scope>
    <source>
        <strain evidence="9">BN30871</strain>
    </source>
</reference>
<accession>A0A0S4XKT4</accession>
<dbReference type="PANTHER" id="PTHR36699:SF1">
    <property type="entry name" value="L,D-TRANSPEPTIDASE YAFK-RELATED"/>
    <property type="match status" value="1"/>
</dbReference>
<keyword evidence="4 7" id="KW-0133">Cell shape</keyword>
<keyword evidence="3" id="KW-0808">Transferase</keyword>
<dbReference type="GO" id="GO:0071555">
    <property type="term" value="P:cell wall organization"/>
    <property type="evidence" value="ECO:0007669"/>
    <property type="project" value="UniProtKB-UniRule"/>
</dbReference>
<evidence type="ECO:0000256" key="2">
    <source>
        <dbReference type="ARBA" id="ARBA00005992"/>
    </source>
</evidence>
<dbReference type="PANTHER" id="PTHR36699">
    <property type="entry name" value="LD-TRANSPEPTIDASE"/>
    <property type="match status" value="1"/>
</dbReference>
<feature type="active site" description="Proton donor/acceptor" evidence="7">
    <location>
        <position position="146"/>
    </location>
</feature>
<evidence type="ECO:0000256" key="5">
    <source>
        <dbReference type="ARBA" id="ARBA00022984"/>
    </source>
</evidence>
<organism evidence="9">
    <name type="scientific">Sulfurovum sp. enrichment culture clone C5</name>
    <dbReference type="NCBI Taxonomy" id="497650"/>
    <lineage>
        <taxon>Bacteria</taxon>
        <taxon>Pseudomonadati</taxon>
        <taxon>Campylobacterota</taxon>
        <taxon>Epsilonproteobacteria</taxon>
        <taxon>Campylobacterales</taxon>
        <taxon>Sulfurovaceae</taxon>
        <taxon>Sulfurovum</taxon>
        <taxon>environmental samples</taxon>
    </lineage>
</organism>
<dbReference type="InterPro" id="IPR038063">
    <property type="entry name" value="Transpep_catalytic_dom"/>
</dbReference>
<evidence type="ECO:0000259" key="8">
    <source>
        <dbReference type="PROSITE" id="PS52029"/>
    </source>
</evidence>
<feature type="domain" description="L,D-TPase catalytic" evidence="8">
    <location>
        <begin position="55"/>
        <end position="194"/>
    </location>
</feature>
<dbReference type="EMBL" id="FAXN01000010">
    <property type="protein sequence ID" value="CUV64954.1"/>
    <property type="molecule type" value="Genomic_DNA"/>
</dbReference>
<dbReference type="Pfam" id="PF03734">
    <property type="entry name" value="YkuD"/>
    <property type="match status" value="1"/>
</dbReference>
<evidence type="ECO:0000256" key="7">
    <source>
        <dbReference type="PROSITE-ProRule" id="PRU01373"/>
    </source>
</evidence>
<evidence type="ECO:0000313" key="9">
    <source>
        <dbReference type="EMBL" id="CUV64954.1"/>
    </source>
</evidence>
<dbReference type="SUPFAM" id="SSF141523">
    <property type="entry name" value="L,D-transpeptidase catalytic domain-like"/>
    <property type="match status" value="1"/>
</dbReference>
<evidence type="ECO:0000256" key="3">
    <source>
        <dbReference type="ARBA" id="ARBA00022679"/>
    </source>
</evidence>
<comment type="pathway">
    <text evidence="1 7">Cell wall biogenesis; peptidoglycan biosynthesis.</text>
</comment>
<dbReference type="PROSITE" id="PS51257">
    <property type="entry name" value="PROKAR_LIPOPROTEIN"/>
    <property type="match status" value="1"/>
</dbReference>
<evidence type="ECO:0000256" key="1">
    <source>
        <dbReference type="ARBA" id="ARBA00004752"/>
    </source>
</evidence>
<protein>
    <recommendedName>
        <fullName evidence="8">L,D-TPase catalytic domain-containing protein</fullName>
    </recommendedName>
</protein>
<dbReference type="Gene3D" id="2.40.440.10">
    <property type="entry name" value="L,D-transpeptidase catalytic domain-like"/>
    <property type="match status" value="1"/>
</dbReference>
<dbReference type="UniPathway" id="UPA00219"/>
<dbReference type="CDD" id="cd16913">
    <property type="entry name" value="YkuD_like"/>
    <property type="match status" value="1"/>
</dbReference>
<dbReference type="GO" id="GO:0004180">
    <property type="term" value="F:carboxypeptidase activity"/>
    <property type="evidence" value="ECO:0007669"/>
    <property type="project" value="UniProtKB-ARBA"/>
</dbReference>
<sequence length="195" mass="22237">MKKTVFYFIILLAVLITGCKKEPTFTYVPDNTPYDIKECLNELKYKKDVKKDKIDKIVVYKSKKKLYAYKDGKIVKEFPISLGKNGLNGHKIERGDYRTPEGTYKIVRKKCDPRLYRNLLISYPNKQDCIKCKAVGKDPGGLVTIHGQPKWNATGVGDAYTLQHDWTEGCIALPNSGMEFLWESVELGVTIEIHA</sequence>
<dbReference type="GO" id="GO:0009252">
    <property type="term" value="P:peptidoglycan biosynthetic process"/>
    <property type="evidence" value="ECO:0007669"/>
    <property type="project" value="UniProtKB-UniPathway"/>
</dbReference>